<evidence type="ECO:0000256" key="1">
    <source>
        <dbReference type="ARBA" id="ARBA00023125"/>
    </source>
</evidence>
<proteinExistence type="predicted"/>
<gene>
    <name evidence="4" type="ORF">FD25_GL002295</name>
</gene>
<protein>
    <submittedName>
        <fullName evidence="4">Transcriptional regulator</fullName>
    </submittedName>
</protein>
<dbReference type="InterPro" id="IPR047057">
    <property type="entry name" value="MerR_fam"/>
</dbReference>
<accession>A0A0R1LJ65</accession>
<dbReference type="InterPro" id="IPR009061">
    <property type="entry name" value="DNA-bd_dom_put_sf"/>
</dbReference>
<dbReference type="PROSITE" id="PS50937">
    <property type="entry name" value="HTH_MERR_2"/>
    <property type="match status" value="1"/>
</dbReference>
<comment type="caution">
    <text evidence="4">The sequence shown here is derived from an EMBL/GenBank/DDBJ whole genome shotgun (WGS) entry which is preliminary data.</text>
</comment>
<sequence>MSYSIHEVAEKLNLSTYSIRYYHDHGMLPFVERDANNNRVFHDIDIEWLRLIMCFRNTGMPLERIQHYLDLVQQGDATIPERYQMMKTQQERTVQELAAMQQHLATINTKVAHYQEVLTQGKPDTYVPTDLPQPEPTDNIA</sequence>
<keyword evidence="1" id="KW-0238">DNA-binding</keyword>
<dbReference type="EMBL" id="AZDV01000005">
    <property type="protein sequence ID" value="KRK95839.1"/>
    <property type="molecule type" value="Genomic_DNA"/>
</dbReference>
<organism evidence="4 5">
    <name type="scientific">Levilactobacillus acidifarinae DSM 19394 = JCM 15949</name>
    <dbReference type="NCBI Taxonomy" id="1423715"/>
    <lineage>
        <taxon>Bacteria</taxon>
        <taxon>Bacillati</taxon>
        <taxon>Bacillota</taxon>
        <taxon>Bacilli</taxon>
        <taxon>Lactobacillales</taxon>
        <taxon>Lactobacillaceae</taxon>
        <taxon>Levilactobacillus</taxon>
    </lineage>
</organism>
<evidence type="ECO:0000313" key="5">
    <source>
        <dbReference type="Proteomes" id="UP000051955"/>
    </source>
</evidence>
<evidence type="ECO:0000256" key="2">
    <source>
        <dbReference type="SAM" id="MobiDB-lite"/>
    </source>
</evidence>
<dbReference type="Gene3D" id="1.10.1660.10">
    <property type="match status" value="1"/>
</dbReference>
<dbReference type="OrthoDB" id="9811174at2"/>
<feature type="region of interest" description="Disordered" evidence="2">
    <location>
        <begin position="122"/>
        <end position="141"/>
    </location>
</feature>
<feature type="domain" description="HTH merR-type" evidence="3">
    <location>
        <begin position="1"/>
        <end position="71"/>
    </location>
</feature>
<evidence type="ECO:0000259" key="3">
    <source>
        <dbReference type="PROSITE" id="PS50937"/>
    </source>
</evidence>
<dbReference type="Pfam" id="PF13411">
    <property type="entry name" value="MerR_1"/>
    <property type="match status" value="1"/>
</dbReference>
<dbReference type="AlphaFoldDB" id="A0A0R1LJ65"/>
<dbReference type="CDD" id="cd01109">
    <property type="entry name" value="HTH_YyaN"/>
    <property type="match status" value="1"/>
</dbReference>
<dbReference type="GO" id="GO:0003700">
    <property type="term" value="F:DNA-binding transcription factor activity"/>
    <property type="evidence" value="ECO:0007669"/>
    <property type="project" value="InterPro"/>
</dbReference>
<dbReference type="PANTHER" id="PTHR30204:SF82">
    <property type="entry name" value="TRANSCRIPTIONAL REGULATOR, MERR FAMILY"/>
    <property type="match status" value="1"/>
</dbReference>
<keyword evidence="5" id="KW-1185">Reference proteome</keyword>
<dbReference type="RefSeq" id="WP_057801019.1">
    <property type="nucleotide sequence ID" value="NZ_AZDV01000005.1"/>
</dbReference>
<dbReference type="STRING" id="1423715.FD25_GL002295"/>
<dbReference type="Proteomes" id="UP000051955">
    <property type="component" value="Unassembled WGS sequence"/>
</dbReference>
<dbReference type="SMART" id="SM00422">
    <property type="entry name" value="HTH_MERR"/>
    <property type="match status" value="1"/>
</dbReference>
<dbReference type="InterPro" id="IPR000551">
    <property type="entry name" value="MerR-type_HTH_dom"/>
</dbReference>
<dbReference type="SUPFAM" id="SSF46955">
    <property type="entry name" value="Putative DNA-binding domain"/>
    <property type="match status" value="1"/>
</dbReference>
<name>A0A0R1LJ65_9LACO</name>
<dbReference type="PATRIC" id="fig|1423715.3.peg.2370"/>
<dbReference type="PANTHER" id="PTHR30204">
    <property type="entry name" value="REDOX-CYCLING DRUG-SENSING TRANSCRIPTIONAL ACTIVATOR SOXR"/>
    <property type="match status" value="1"/>
</dbReference>
<evidence type="ECO:0000313" key="4">
    <source>
        <dbReference type="EMBL" id="KRK95839.1"/>
    </source>
</evidence>
<dbReference type="GO" id="GO:0003677">
    <property type="term" value="F:DNA binding"/>
    <property type="evidence" value="ECO:0007669"/>
    <property type="project" value="UniProtKB-KW"/>
</dbReference>
<reference evidence="4 5" key="1">
    <citation type="journal article" date="2015" name="Genome Announc.">
        <title>Expanding the biotechnology potential of lactobacilli through comparative genomics of 213 strains and associated genera.</title>
        <authorList>
            <person name="Sun Z."/>
            <person name="Harris H.M."/>
            <person name="McCann A."/>
            <person name="Guo C."/>
            <person name="Argimon S."/>
            <person name="Zhang W."/>
            <person name="Yang X."/>
            <person name="Jeffery I.B."/>
            <person name="Cooney J.C."/>
            <person name="Kagawa T.F."/>
            <person name="Liu W."/>
            <person name="Song Y."/>
            <person name="Salvetti E."/>
            <person name="Wrobel A."/>
            <person name="Rasinkangas P."/>
            <person name="Parkhill J."/>
            <person name="Rea M.C."/>
            <person name="O'Sullivan O."/>
            <person name="Ritari J."/>
            <person name="Douillard F.P."/>
            <person name="Paul Ross R."/>
            <person name="Yang R."/>
            <person name="Briner A.E."/>
            <person name="Felis G.E."/>
            <person name="de Vos W.M."/>
            <person name="Barrangou R."/>
            <person name="Klaenhammer T.R."/>
            <person name="Caufield P.W."/>
            <person name="Cui Y."/>
            <person name="Zhang H."/>
            <person name="O'Toole P.W."/>
        </authorList>
    </citation>
    <scope>NUCLEOTIDE SEQUENCE [LARGE SCALE GENOMIC DNA]</scope>
    <source>
        <strain evidence="4 5">DSM 19394</strain>
    </source>
</reference>